<protein>
    <submittedName>
        <fullName evidence="2">Glycosyltransferase family 2 protein</fullName>
    </submittedName>
</protein>
<organism evidence="2 3">
    <name type="scientific">Orlajensenia leifsoniae</name>
    <dbReference type="NCBI Taxonomy" id="2561933"/>
    <lineage>
        <taxon>Bacteria</taxon>
        <taxon>Bacillati</taxon>
        <taxon>Actinomycetota</taxon>
        <taxon>Actinomycetes</taxon>
        <taxon>Micrococcales</taxon>
        <taxon>Microbacteriaceae</taxon>
        <taxon>Orlajensenia</taxon>
    </lineage>
</organism>
<dbReference type="Pfam" id="PF00535">
    <property type="entry name" value="Glycos_transf_2"/>
    <property type="match status" value="1"/>
</dbReference>
<dbReference type="InterPro" id="IPR029044">
    <property type="entry name" value="Nucleotide-diphossugar_trans"/>
</dbReference>
<keyword evidence="2" id="KW-0808">Transferase</keyword>
<dbReference type="PANTHER" id="PTHR22916">
    <property type="entry name" value="GLYCOSYLTRANSFERASE"/>
    <property type="match status" value="1"/>
</dbReference>
<dbReference type="PANTHER" id="PTHR22916:SF3">
    <property type="entry name" value="UDP-GLCNAC:BETAGAL BETA-1,3-N-ACETYLGLUCOSAMINYLTRANSFERASE-LIKE PROTEIN 1"/>
    <property type="match status" value="1"/>
</dbReference>
<evidence type="ECO:0000259" key="1">
    <source>
        <dbReference type="Pfam" id="PF00535"/>
    </source>
</evidence>
<dbReference type="EMBL" id="SPQZ01000005">
    <property type="protein sequence ID" value="TFV96494.1"/>
    <property type="molecule type" value="Genomic_DNA"/>
</dbReference>
<keyword evidence="3" id="KW-1185">Reference proteome</keyword>
<reference evidence="2 3" key="1">
    <citation type="journal article" date="2018" name="J. Microbiol.">
        <title>Leifsonia flava sp. nov., a novel actinobacterium isolated from the rhizosphere of Aquilegia viridiflora.</title>
        <authorList>
            <person name="Cai Y."/>
            <person name="Tao W.Z."/>
            <person name="Ma Y.J."/>
            <person name="Cheng J."/>
            <person name="Zhang M.Y."/>
            <person name="Zhang Y.X."/>
        </authorList>
    </citation>
    <scope>NUCLEOTIDE SEQUENCE [LARGE SCALE GENOMIC DNA]</scope>
    <source>
        <strain evidence="2 3">SYP-B2174</strain>
    </source>
</reference>
<sequence length="455" mass="50735">MVHVGSAAGVVRTDDAQAMDSPRRLLTGCRRKVHVHAMRSRALSVARVIAGPGLVRFRRLRGRAAARRDPITSDGRGYISVVIPVHNVAPYIDACLESVLGQSHWRLQVIAVDDASDDDTPQRLQRWSARDRRVSIVTRATSAGPNAARNEGIARATGEYLTFVDGDDLLLAGAYRDAVASLAASDSDFAVASYERLSGSRRTPPAFWIRDAHAVPRSRATLKSAPDIMVNAVQWTKVYKREFWSRAQLVFPVDGFYQDQIVSAAGFARARAFDILGRTSVLWRIRRDGTSMTQLYRSIDNLRDRFSSATAALHIYRDEAPHGVWQQRLVQFLSNDLAITASHIGELDDAGWEVVRRGLHQMAEEADEFSLWSDVPAEFKVLFHFISINDRARALEYIERGGLRLHDHQLVTVGGDTFIALPFWKDHEAAVPVDRFRASPRELRAFEGQASGNPS</sequence>
<comment type="caution">
    <text evidence="2">The sequence shown here is derived from an EMBL/GenBank/DDBJ whole genome shotgun (WGS) entry which is preliminary data.</text>
</comment>
<dbReference type="CDD" id="cd00761">
    <property type="entry name" value="Glyco_tranf_GTA_type"/>
    <property type="match status" value="1"/>
</dbReference>
<dbReference type="AlphaFoldDB" id="A0A4Y9QVC1"/>
<accession>A0A4Y9QVC1</accession>
<dbReference type="Proteomes" id="UP000298127">
    <property type="component" value="Unassembled WGS sequence"/>
</dbReference>
<dbReference type="Gene3D" id="3.90.550.10">
    <property type="entry name" value="Spore Coat Polysaccharide Biosynthesis Protein SpsA, Chain A"/>
    <property type="match status" value="1"/>
</dbReference>
<proteinExistence type="predicted"/>
<dbReference type="SUPFAM" id="SSF53448">
    <property type="entry name" value="Nucleotide-diphospho-sugar transferases"/>
    <property type="match status" value="1"/>
</dbReference>
<evidence type="ECO:0000313" key="2">
    <source>
        <dbReference type="EMBL" id="TFV96494.1"/>
    </source>
</evidence>
<name>A0A4Y9QVC1_9MICO</name>
<feature type="domain" description="Glycosyltransferase 2-like" evidence="1">
    <location>
        <begin position="80"/>
        <end position="203"/>
    </location>
</feature>
<dbReference type="RefSeq" id="WP_135121174.1">
    <property type="nucleotide sequence ID" value="NZ_SPQZ01000005.1"/>
</dbReference>
<dbReference type="InterPro" id="IPR001173">
    <property type="entry name" value="Glyco_trans_2-like"/>
</dbReference>
<gene>
    <name evidence="2" type="ORF">E4M00_14375</name>
</gene>
<dbReference type="GO" id="GO:0016758">
    <property type="term" value="F:hexosyltransferase activity"/>
    <property type="evidence" value="ECO:0007669"/>
    <property type="project" value="UniProtKB-ARBA"/>
</dbReference>
<evidence type="ECO:0000313" key="3">
    <source>
        <dbReference type="Proteomes" id="UP000298127"/>
    </source>
</evidence>